<proteinExistence type="predicted"/>
<dbReference type="InterPro" id="IPR011083">
    <property type="entry name" value="Phage_tail_collar_dom"/>
</dbReference>
<feature type="domain" description="Phage tail collar" evidence="1">
    <location>
        <begin position="7"/>
        <end position="62"/>
    </location>
</feature>
<dbReference type="Proteomes" id="UP000297429">
    <property type="component" value="Unassembled WGS sequence"/>
</dbReference>
<organism evidence="2 4">
    <name type="scientific">Pedobacter alluvionis</name>
    <dbReference type="NCBI Taxonomy" id="475253"/>
    <lineage>
        <taxon>Bacteria</taxon>
        <taxon>Pseudomonadati</taxon>
        <taxon>Bacteroidota</taxon>
        <taxon>Sphingobacteriia</taxon>
        <taxon>Sphingobacteriales</taxon>
        <taxon>Sphingobacteriaceae</taxon>
        <taxon>Pedobacter</taxon>
    </lineage>
</organism>
<protein>
    <submittedName>
        <fullName evidence="2">Microcystin-dependent protein</fullName>
    </submittedName>
    <submittedName>
        <fullName evidence="3">Phage tail protein</fullName>
    </submittedName>
</protein>
<name>A0A497Y2Z8_9SPHI</name>
<dbReference type="InterPro" id="IPR037053">
    <property type="entry name" value="Phage_tail_collar_dom_sf"/>
</dbReference>
<evidence type="ECO:0000313" key="4">
    <source>
        <dbReference type="Proteomes" id="UP000273898"/>
    </source>
</evidence>
<dbReference type="Pfam" id="PF07484">
    <property type="entry name" value="Collar"/>
    <property type="match status" value="1"/>
</dbReference>
<evidence type="ECO:0000313" key="5">
    <source>
        <dbReference type="Proteomes" id="UP000297429"/>
    </source>
</evidence>
<gene>
    <name evidence="2" type="ORF">BCL90_1653</name>
    <name evidence="3" type="ORF">E3V97_08720</name>
</gene>
<dbReference type="Proteomes" id="UP000273898">
    <property type="component" value="Unassembled WGS sequence"/>
</dbReference>
<evidence type="ECO:0000313" key="2">
    <source>
        <dbReference type="EMBL" id="RLJ76610.1"/>
    </source>
</evidence>
<dbReference type="AlphaFoldDB" id="A0A497Y2Z8"/>
<dbReference type="SUPFAM" id="SSF88874">
    <property type="entry name" value="Receptor-binding domain of short tail fibre protein gp12"/>
    <property type="match status" value="1"/>
</dbReference>
<dbReference type="Gene3D" id="3.90.1340.10">
    <property type="entry name" value="Phage tail collar domain"/>
    <property type="match status" value="1"/>
</dbReference>
<comment type="caution">
    <text evidence="2">The sequence shown here is derived from an EMBL/GenBank/DDBJ whole genome shotgun (WGS) entry which is preliminary data.</text>
</comment>
<dbReference type="OrthoDB" id="9810174at2"/>
<dbReference type="EMBL" id="RCCK01000011">
    <property type="protein sequence ID" value="RLJ76610.1"/>
    <property type="molecule type" value="Genomic_DNA"/>
</dbReference>
<evidence type="ECO:0000313" key="3">
    <source>
        <dbReference type="EMBL" id="TFB34110.1"/>
    </source>
</evidence>
<sequence length="203" mass="20951">MEGTIAEVRIFAGDFAPRGWALCQGQLLNVSTNQAVYALVGTFYGGDGRTTFGLPDLRSRTVIGLGAGANLSVYTTPGQKIGVETVPLTVNQIPAHTHTAIVTPATGNGIGNATFYANPGGGTQENGLDAFISKEEAAQMASFATGGTLSALHNSSLEVTNVNIPNPTVALQPAGASAGHNNIMPSIALNYIICIQGYFPSRN</sequence>
<dbReference type="RefSeq" id="WP_121283489.1">
    <property type="nucleotide sequence ID" value="NZ_RCCK01000011.1"/>
</dbReference>
<dbReference type="EMBL" id="SOPX01000001">
    <property type="protein sequence ID" value="TFB34110.1"/>
    <property type="molecule type" value="Genomic_DNA"/>
</dbReference>
<reference evidence="2 4" key="1">
    <citation type="submission" date="2018-10" db="EMBL/GenBank/DDBJ databases">
        <title>Genomic Encyclopedia of Archaeal and Bacterial Type Strains, Phase II (KMG-II): from individual species to whole genera.</title>
        <authorList>
            <person name="Goeker M."/>
        </authorList>
    </citation>
    <scope>NUCLEOTIDE SEQUENCE [LARGE SCALE GENOMIC DNA]</scope>
    <source>
        <strain evidence="2 4">DSM 19624</strain>
    </source>
</reference>
<keyword evidence="5" id="KW-1185">Reference proteome</keyword>
<accession>A0A497Y2Z8</accession>
<evidence type="ECO:0000259" key="1">
    <source>
        <dbReference type="Pfam" id="PF07484"/>
    </source>
</evidence>
<reference evidence="3 5" key="2">
    <citation type="submission" date="2019-03" db="EMBL/GenBank/DDBJ databases">
        <authorList>
            <person name="He R.-H."/>
        </authorList>
    </citation>
    <scope>NUCLEOTIDE SEQUENCE [LARGE SCALE GENOMIC DNA]</scope>
    <source>
        <strain evidence="3 5">DSM 19624</strain>
    </source>
</reference>